<name>A0AAN9LTV4_PHACN</name>
<accession>A0AAN9LTV4</accession>
<keyword evidence="3" id="KW-1133">Transmembrane helix</keyword>
<keyword evidence="5" id="KW-1185">Reference proteome</keyword>
<keyword evidence="3" id="KW-0812">Transmembrane</keyword>
<keyword evidence="2 3" id="KW-0472">Membrane</keyword>
<dbReference type="PANTHER" id="PTHR31415">
    <property type="entry name" value="OS05G0367900 PROTEIN"/>
    <property type="match status" value="1"/>
</dbReference>
<evidence type="ECO:0008006" key="6">
    <source>
        <dbReference type="Google" id="ProtNLM"/>
    </source>
</evidence>
<evidence type="ECO:0000313" key="4">
    <source>
        <dbReference type="EMBL" id="KAK7342001.1"/>
    </source>
</evidence>
<dbReference type="GO" id="GO:0009506">
    <property type="term" value="C:plasmodesma"/>
    <property type="evidence" value="ECO:0007669"/>
    <property type="project" value="TreeGrafter"/>
</dbReference>
<dbReference type="AlphaFoldDB" id="A0AAN9LTV4"/>
<proteinExistence type="predicted"/>
<evidence type="ECO:0000256" key="1">
    <source>
        <dbReference type="ARBA" id="ARBA00004370"/>
    </source>
</evidence>
<evidence type="ECO:0000256" key="2">
    <source>
        <dbReference type="ARBA" id="ARBA00023136"/>
    </source>
</evidence>
<protein>
    <recommendedName>
        <fullName evidence="6">Protein NDR1-like</fullName>
    </recommendedName>
</protein>
<evidence type="ECO:0000256" key="3">
    <source>
        <dbReference type="SAM" id="Phobius"/>
    </source>
</evidence>
<dbReference type="InterPro" id="IPR044839">
    <property type="entry name" value="NDR1-like"/>
</dbReference>
<dbReference type="GO" id="GO:0098542">
    <property type="term" value="P:defense response to other organism"/>
    <property type="evidence" value="ECO:0007669"/>
    <property type="project" value="InterPro"/>
</dbReference>
<feature type="transmembrane region" description="Helical" evidence="3">
    <location>
        <begin position="197"/>
        <end position="217"/>
    </location>
</feature>
<sequence length="218" mass="24008">MAAAQGSCCIRCTTFLITIGLTALFLWLSMSVDEPHFYLDKIYVPALDKTLNPSPENTTILFTLKLVNGNKDSGIKYDDVHLSFKIFVNVNATRPLGNATVQRFNQGHDKTAFKPGSLNGGGNLTAAVAEKVVYRVDFTTAVKYKIVWGYTKRHRLWGGANVEMNNSGLKVYRKPVRLGGKNPEVIPSGAPEFRGCYRALVTFCVAAFVLLLNVHGFS</sequence>
<dbReference type="GO" id="GO:0005886">
    <property type="term" value="C:plasma membrane"/>
    <property type="evidence" value="ECO:0007669"/>
    <property type="project" value="TreeGrafter"/>
</dbReference>
<comment type="caution">
    <text evidence="4">The sequence shown here is derived from an EMBL/GenBank/DDBJ whole genome shotgun (WGS) entry which is preliminary data.</text>
</comment>
<comment type="subcellular location">
    <subcellularLocation>
        <location evidence="1">Membrane</location>
    </subcellularLocation>
</comment>
<dbReference type="EMBL" id="JAYMYR010000009">
    <property type="protein sequence ID" value="KAK7342001.1"/>
    <property type="molecule type" value="Genomic_DNA"/>
</dbReference>
<evidence type="ECO:0000313" key="5">
    <source>
        <dbReference type="Proteomes" id="UP001374584"/>
    </source>
</evidence>
<organism evidence="4 5">
    <name type="scientific">Phaseolus coccineus</name>
    <name type="common">Scarlet runner bean</name>
    <name type="synonym">Phaseolus multiflorus</name>
    <dbReference type="NCBI Taxonomy" id="3886"/>
    <lineage>
        <taxon>Eukaryota</taxon>
        <taxon>Viridiplantae</taxon>
        <taxon>Streptophyta</taxon>
        <taxon>Embryophyta</taxon>
        <taxon>Tracheophyta</taxon>
        <taxon>Spermatophyta</taxon>
        <taxon>Magnoliopsida</taxon>
        <taxon>eudicotyledons</taxon>
        <taxon>Gunneridae</taxon>
        <taxon>Pentapetalae</taxon>
        <taxon>rosids</taxon>
        <taxon>fabids</taxon>
        <taxon>Fabales</taxon>
        <taxon>Fabaceae</taxon>
        <taxon>Papilionoideae</taxon>
        <taxon>50 kb inversion clade</taxon>
        <taxon>NPAAA clade</taxon>
        <taxon>indigoferoid/millettioid clade</taxon>
        <taxon>Phaseoleae</taxon>
        <taxon>Phaseolus</taxon>
    </lineage>
</organism>
<feature type="transmembrane region" description="Helical" evidence="3">
    <location>
        <begin position="12"/>
        <end position="30"/>
    </location>
</feature>
<dbReference type="Proteomes" id="UP001374584">
    <property type="component" value="Unassembled WGS sequence"/>
</dbReference>
<reference evidence="4 5" key="1">
    <citation type="submission" date="2024-01" db="EMBL/GenBank/DDBJ databases">
        <title>The genomes of 5 underutilized Papilionoideae crops provide insights into root nodulation and disease resistanc.</title>
        <authorList>
            <person name="Jiang F."/>
        </authorList>
    </citation>
    <scope>NUCLEOTIDE SEQUENCE [LARGE SCALE GENOMIC DNA]</scope>
    <source>
        <strain evidence="4">JINMINGXINNONG_FW02</strain>
        <tissue evidence="4">Leaves</tissue>
    </source>
</reference>
<gene>
    <name evidence="4" type="ORF">VNO80_24942</name>
</gene>
<dbReference type="PANTHER" id="PTHR31415:SF146">
    <property type="entry name" value="NDR1-LIKE PROTEIN"/>
    <property type="match status" value="1"/>
</dbReference>